<feature type="chain" id="PRO_5017581198" description="3-carboxymuconate cyclase" evidence="2">
    <location>
        <begin position="20"/>
        <end position="417"/>
    </location>
</feature>
<dbReference type="InterPro" id="IPR015943">
    <property type="entry name" value="WD40/YVTN_repeat-like_dom_sf"/>
</dbReference>
<reference evidence="3 4" key="1">
    <citation type="journal article" date="2018" name="IMA Fungus">
        <title>IMA Genome-F 9: Draft genome sequence of Annulohypoxylon stygium, Aspergillus mulundensis, Berkeleyomyces basicola (syn. Thielaviopsis basicola), Ceratocystis smalleyi, two Cercospora beticola strains, Coleophoma cylindrospora, Fusarium fracticaudum, Phialophora cf. hyalina, and Morchella septimelata.</title>
        <authorList>
            <person name="Wingfield B.D."/>
            <person name="Bills G.F."/>
            <person name="Dong Y."/>
            <person name="Huang W."/>
            <person name="Nel W.J."/>
            <person name="Swalarsk-Parry B.S."/>
            <person name="Vaghefi N."/>
            <person name="Wilken P.M."/>
            <person name="An Z."/>
            <person name="de Beer Z.W."/>
            <person name="De Vos L."/>
            <person name="Chen L."/>
            <person name="Duong T.A."/>
            <person name="Gao Y."/>
            <person name="Hammerbacher A."/>
            <person name="Kikkert J.R."/>
            <person name="Li Y."/>
            <person name="Li H."/>
            <person name="Li K."/>
            <person name="Li Q."/>
            <person name="Liu X."/>
            <person name="Ma X."/>
            <person name="Naidoo K."/>
            <person name="Pethybridge S.J."/>
            <person name="Sun J."/>
            <person name="Steenkamp E.T."/>
            <person name="van der Nest M.A."/>
            <person name="van Wyk S."/>
            <person name="Wingfield M.J."/>
            <person name="Xiong C."/>
            <person name="Yue Q."/>
            <person name="Zhang X."/>
        </authorList>
    </citation>
    <scope>NUCLEOTIDE SEQUENCE [LARGE SCALE GENOMIC DNA]</scope>
    <source>
        <strain evidence="3 4">BP6252</strain>
    </source>
</reference>
<dbReference type="Gene3D" id="2.130.10.10">
    <property type="entry name" value="YVTN repeat-like/Quinoprotein amine dehydrogenase"/>
    <property type="match status" value="2"/>
</dbReference>
<dbReference type="EMBL" id="PDLM01000017">
    <property type="protein sequence ID" value="RDW58663.1"/>
    <property type="molecule type" value="Genomic_DNA"/>
</dbReference>
<dbReference type="AlphaFoldDB" id="A0A3D8Q9Z5"/>
<sequence length="417" mass="41856">MVQSTIITIYLALLVAVLAIPLTPTTSTRSEKESSSLSNSCQVPKAATSNTTATTKAVYFMTNAANNSIVALKVAADGTLSDGSITATGGAGMSGVDSTGAPAAPDSLFSQGAVKVIGNKLLVVNPGSNTVSMFAVSSRDPTKLKMIGQPANTGGEFPISIAASSSLKMACVANSGAKAGIACFKMSSAGLTPLGNDFRAFNINQSTPPKGPTNTVSQTFFNADSTALITTVKGDPTVNNTGFLSVFPVSNGVVSTKDVQSSPAGTAVLFGAALIPGSKKLFVTDASFGSATLSLSTANVATVSSQTKIADQAATCWATFSAVTKSAFVTDVAVNHLVEINTSTGQLIKSIDLGNNNPGMIDLVSAGNFIYALSPGNATTAAAVAVVDVSGGQGSAKVVQNFSPKGVPTSAQGMAVR</sequence>
<gene>
    <name evidence="3" type="ORF">BP6252_13139</name>
</gene>
<keyword evidence="4" id="KW-1185">Reference proteome</keyword>
<feature type="compositionally biased region" description="Low complexity" evidence="1">
    <location>
        <begin position="35"/>
        <end position="46"/>
    </location>
</feature>
<dbReference type="STRING" id="1849047.A0A3D8Q9Z5"/>
<proteinExistence type="predicted"/>
<comment type="caution">
    <text evidence="3">The sequence shown here is derived from an EMBL/GenBank/DDBJ whole genome shotgun (WGS) entry which is preliminary data.</text>
</comment>
<dbReference type="InterPro" id="IPR051200">
    <property type="entry name" value="Host-pathogen_enzymatic-act"/>
</dbReference>
<dbReference type="PANTHER" id="PTHR47197:SF3">
    <property type="entry name" value="DIHYDRO-HEME D1 DEHYDROGENASE"/>
    <property type="match status" value="1"/>
</dbReference>
<dbReference type="Proteomes" id="UP000256645">
    <property type="component" value="Unassembled WGS sequence"/>
</dbReference>
<feature type="region of interest" description="Disordered" evidence="1">
    <location>
        <begin position="27"/>
        <end position="46"/>
    </location>
</feature>
<evidence type="ECO:0000256" key="1">
    <source>
        <dbReference type="SAM" id="MobiDB-lite"/>
    </source>
</evidence>
<dbReference type="SUPFAM" id="SSF75011">
    <property type="entry name" value="3-carboxy-cis,cis-mucoante lactonizing enzyme"/>
    <property type="match status" value="1"/>
</dbReference>
<evidence type="ECO:0000256" key="2">
    <source>
        <dbReference type="SAM" id="SignalP"/>
    </source>
</evidence>
<keyword evidence="2" id="KW-0732">Signal</keyword>
<evidence type="ECO:0000313" key="3">
    <source>
        <dbReference type="EMBL" id="RDW58663.1"/>
    </source>
</evidence>
<dbReference type="OrthoDB" id="10006285at2759"/>
<feature type="signal peptide" evidence="2">
    <location>
        <begin position="1"/>
        <end position="19"/>
    </location>
</feature>
<organism evidence="3 4">
    <name type="scientific">Coleophoma cylindrospora</name>
    <dbReference type="NCBI Taxonomy" id="1849047"/>
    <lineage>
        <taxon>Eukaryota</taxon>
        <taxon>Fungi</taxon>
        <taxon>Dikarya</taxon>
        <taxon>Ascomycota</taxon>
        <taxon>Pezizomycotina</taxon>
        <taxon>Leotiomycetes</taxon>
        <taxon>Helotiales</taxon>
        <taxon>Dermateaceae</taxon>
        <taxon>Coleophoma</taxon>
    </lineage>
</organism>
<evidence type="ECO:0000313" key="4">
    <source>
        <dbReference type="Proteomes" id="UP000256645"/>
    </source>
</evidence>
<accession>A0A3D8Q9Z5</accession>
<evidence type="ECO:0008006" key="5">
    <source>
        <dbReference type="Google" id="ProtNLM"/>
    </source>
</evidence>
<protein>
    <recommendedName>
        <fullName evidence="5">3-carboxymuconate cyclase</fullName>
    </recommendedName>
</protein>
<dbReference type="PANTHER" id="PTHR47197">
    <property type="entry name" value="PROTEIN NIRF"/>
    <property type="match status" value="1"/>
</dbReference>
<name>A0A3D8Q9Z5_9HELO</name>